<dbReference type="EMBL" id="JAQQWM010000003">
    <property type="protein sequence ID" value="KAK8072714.1"/>
    <property type="molecule type" value="Genomic_DNA"/>
</dbReference>
<dbReference type="PANTHER" id="PTHR43510">
    <property type="entry name" value="AMINOTRANSFERASE FUNCTION, HYPOTHETICAL (EUROFUNG)"/>
    <property type="match status" value="1"/>
</dbReference>
<dbReference type="Gene3D" id="3.40.640.10">
    <property type="entry name" value="Type I PLP-dependent aspartate aminotransferase-like (Major domain)"/>
    <property type="match status" value="1"/>
</dbReference>
<comment type="caution">
    <text evidence="4">The sequence shown here is derived from an EMBL/GenBank/DDBJ whole genome shotgun (WGS) entry which is preliminary data.</text>
</comment>
<gene>
    <name evidence="4" type="ORF">PG996_006062</name>
</gene>
<accession>A0ABR1VN84</accession>
<keyword evidence="4" id="KW-0032">Aminotransferase</keyword>
<protein>
    <submittedName>
        <fullName evidence="4">Aspartate/tyrosine/aromatic aminotransferase</fullName>
    </submittedName>
</protein>
<dbReference type="InterPro" id="IPR004839">
    <property type="entry name" value="Aminotransferase_I/II_large"/>
</dbReference>
<dbReference type="InterPro" id="IPR015422">
    <property type="entry name" value="PyrdxlP-dep_Trfase_small"/>
</dbReference>
<reference evidence="4 5" key="1">
    <citation type="submission" date="2023-01" db="EMBL/GenBank/DDBJ databases">
        <title>Analysis of 21 Apiospora genomes using comparative genomics revels a genus with tremendous synthesis potential of carbohydrate active enzymes and secondary metabolites.</title>
        <authorList>
            <person name="Sorensen T."/>
        </authorList>
    </citation>
    <scope>NUCLEOTIDE SEQUENCE [LARGE SCALE GENOMIC DNA]</scope>
    <source>
        <strain evidence="4 5">CBS 83171</strain>
    </source>
</reference>
<keyword evidence="5" id="KW-1185">Reference proteome</keyword>
<comment type="similarity">
    <text evidence="1">Belongs to the class-I pyridoxal-phosphate-dependent aminotransferase family.</text>
</comment>
<dbReference type="Proteomes" id="UP001446871">
    <property type="component" value="Unassembled WGS sequence"/>
</dbReference>
<dbReference type="PRINTS" id="PR00753">
    <property type="entry name" value="ACCSYNTHASE"/>
</dbReference>
<evidence type="ECO:0000256" key="2">
    <source>
        <dbReference type="ARBA" id="ARBA00022898"/>
    </source>
</evidence>
<dbReference type="CDD" id="cd00609">
    <property type="entry name" value="AAT_like"/>
    <property type="match status" value="1"/>
</dbReference>
<evidence type="ECO:0000256" key="1">
    <source>
        <dbReference type="ARBA" id="ARBA00007441"/>
    </source>
</evidence>
<dbReference type="PANTHER" id="PTHR43510:SF1">
    <property type="entry name" value="AMINOTRANSFERASE FUNCTION, HYPOTHETICAL (EUROFUNG)"/>
    <property type="match status" value="1"/>
</dbReference>
<sequence length="410" mass="45235">MVKITPFDVEQWMDAYENTPEVLNVAETCCSSISIDELVQFDERRRDGDEGSRQDGTTTFPLDLSTRLTYGAIRGSEELRSHISGMYQDAPSSPSAVPPEQVLITQGAISANHLVFYTLIGPGDHVICIFPTYQQLYTVPESLGAEVSLWELQEADGWIPDVGRLKAMIKGNTKMIVVNNPNNPTGATIPRDTLASIVEVAREHDIIVLSDEVYRPLFHTSMTSPPSTVTMGYDKVVVTSSLSKAWALAGIRVGWVASPNRGLIEQLATVRDYTTISASQLDDQVARYALHPSVRPGLLSRNLKLAAHNLALLSRFVEAHRSQVSWVKPLAGTTAFVRFHSAKHGGDPVEDVQFCRDVLEKTKVMLVPGSKCFGHGQAFKGYVRMGYVCETAVLEQSLTRLDGYLKEHLM</sequence>
<dbReference type="InterPro" id="IPR015424">
    <property type="entry name" value="PyrdxlP-dep_Trfase"/>
</dbReference>
<dbReference type="SUPFAM" id="SSF53383">
    <property type="entry name" value="PLP-dependent transferases"/>
    <property type="match status" value="1"/>
</dbReference>
<dbReference type="PROSITE" id="PS00105">
    <property type="entry name" value="AA_TRANSFER_CLASS_1"/>
    <property type="match status" value="1"/>
</dbReference>
<keyword evidence="2" id="KW-0663">Pyridoxal phosphate</keyword>
<feature type="domain" description="Aminotransferase class I/classII large" evidence="3">
    <location>
        <begin position="64"/>
        <end position="400"/>
    </location>
</feature>
<evidence type="ECO:0000313" key="4">
    <source>
        <dbReference type="EMBL" id="KAK8072714.1"/>
    </source>
</evidence>
<proteinExistence type="inferred from homology"/>
<dbReference type="InterPro" id="IPR015421">
    <property type="entry name" value="PyrdxlP-dep_Trfase_major"/>
</dbReference>
<name>A0ABR1VN84_9PEZI</name>
<dbReference type="InterPro" id="IPR004838">
    <property type="entry name" value="NHTrfase_class1_PyrdxlP-BS"/>
</dbReference>
<dbReference type="Pfam" id="PF00155">
    <property type="entry name" value="Aminotran_1_2"/>
    <property type="match status" value="1"/>
</dbReference>
<evidence type="ECO:0000313" key="5">
    <source>
        <dbReference type="Proteomes" id="UP001446871"/>
    </source>
</evidence>
<evidence type="ECO:0000259" key="3">
    <source>
        <dbReference type="Pfam" id="PF00155"/>
    </source>
</evidence>
<keyword evidence="4" id="KW-0808">Transferase</keyword>
<dbReference type="Gene3D" id="3.90.1150.10">
    <property type="entry name" value="Aspartate Aminotransferase, domain 1"/>
    <property type="match status" value="1"/>
</dbReference>
<dbReference type="GO" id="GO:0008483">
    <property type="term" value="F:transaminase activity"/>
    <property type="evidence" value="ECO:0007669"/>
    <property type="project" value="UniProtKB-KW"/>
</dbReference>
<organism evidence="4 5">
    <name type="scientific">Apiospora saccharicola</name>
    <dbReference type="NCBI Taxonomy" id="335842"/>
    <lineage>
        <taxon>Eukaryota</taxon>
        <taxon>Fungi</taxon>
        <taxon>Dikarya</taxon>
        <taxon>Ascomycota</taxon>
        <taxon>Pezizomycotina</taxon>
        <taxon>Sordariomycetes</taxon>
        <taxon>Xylariomycetidae</taxon>
        <taxon>Amphisphaeriales</taxon>
        <taxon>Apiosporaceae</taxon>
        <taxon>Apiospora</taxon>
    </lineage>
</organism>